<dbReference type="EC" id="2.8.1.7" evidence="2"/>
<dbReference type="EMBL" id="UOFQ01000013">
    <property type="protein sequence ID" value="VAW85001.1"/>
    <property type="molecule type" value="Genomic_DNA"/>
</dbReference>
<reference evidence="2" key="1">
    <citation type="submission" date="2018-06" db="EMBL/GenBank/DDBJ databases">
        <authorList>
            <person name="Zhirakovskaya E."/>
        </authorList>
    </citation>
    <scope>NUCLEOTIDE SEQUENCE</scope>
</reference>
<dbReference type="Pfam" id="PF00266">
    <property type="entry name" value="Aminotran_5"/>
    <property type="match status" value="1"/>
</dbReference>
<dbReference type="InterPro" id="IPR015424">
    <property type="entry name" value="PyrdxlP-dep_Trfase"/>
</dbReference>
<dbReference type="PANTHER" id="PTHR43586">
    <property type="entry name" value="CYSTEINE DESULFURASE"/>
    <property type="match status" value="1"/>
</dbReference>
<evidence type="ECO:0000313" key="2">
    <source>
        <dbReference type="EMBL" id="VAW85001.1"/>
    </source>
</evidence>
<dbReference type="PANTHER" id="PTHR43586:SF15">
    <property type="entry name" value="BLR3095 PROTEIN"/>
    <property type="match status" value="1"/>
</dbReference>
<dbReference type="Gene3D" id="3.40.640.10">
    <property type="entry name" value="Type I PLP-dependent aspartate aminotransferase-like (Major domain)"/>
    <property type="match status" value="1"/>
</dbReference>
<accession>A0A3B0Z031</accession>
<keyword evidence="2" id="KW-0808">Transferase</keyword>
<evidence type="ECO:0000259" key="1">
    <source>
        <dbReference type="Pfam" id="PF00266"/>
    </source>
</evidence>
<name>A0A3B0Z031_9ZZZZ</name>
<protein>
    <submittedName>
        <fullName evidence="2">Cysteine desulfurase</fullName>
        <ecNumber evidence="2">2.8.1.7</ecNumber>
    </submittedName>
</protein>
<feature type="domain" description="Aminotransferase class V" evidence="1">
    <location>
        <begin position="18"/>
        <end position="351"/>
    </location>
</feature>
<dbReference type="AlphaFoldDB" id="A0A3B0Z031"/>
<organism evidence="2">
    <name type="scientific">hydrothermal vent metagenome</name>
    <dbReference type="NCBI Taxonomy" id="652676"/>
    <lineage>
        <taxon>unclassified sequences</taxon>
        <taxon>metagenomes</taxon>
        <taxon>ecological metagenomes</taxon>
    </lineage>
</organism>
<sequence length="384" mass="42826">MTELINKDEFPHIAQLTYLNHAAVAPWPRCVATAVSEFAEQNTQVGAQHYPRWMGTEIKLRQRLARLINAPSPDDIALLKNTSEALSVLAYGIDWQAGDNIVTSDQEFPSNRIVWESLKQLGVELREVDLNSATTPEQALINAMNSNTRLLTISSIQYASGLKMDLAPLGHHCRANDILFCVDAIQSLGAIPFDAQAIEADFVMADGHKWMLGPEGLALFYCRAELREQLKLHQYGWHMIETIGDYDTKAWQPANSARRFECGSPNMLAIHALNAAMGLILETGVEAIERLLLERSEHMMQIINDTPKLTLLTSAEPGRYGGIVTFHAAGVDQQALYQQLMNEAIICAQRGAGIRFSPHFYTPLAQLDLAFKKIDEILLMREKS</sequence>
<dbReference type="SUPFAM" id="SSF53383">
    <property type="entry name" value="PLP-dependent transferases"/>
    <property type="match status" value="1"/>
</dbReference>
<dbReference type="InterPro" id="IPR015422">
    <property type="entry name" value="PyrdxlP-dep_Trfase_small"/>
</dbReference>
<dbReference type="GO" id="GO:0031071">
    <property type="term" value="F:cysteine desulfurase activity"/>
    <property type="evidence" value="ECO:0007669"/>
    <property type="project" value="UniProtKB-EC"/>
</dbReference>
<dbReference type="InterPro" id="IPR000192">
    <property type="entry name" value="Aminotrans_V_dom"/>
</dbReference>
<proteinExistence type="predicted"/>
<dbReference type="InterPro" id="IPR015421">
    <property type="entry name" value="PyrdxlP-dep_Trfase_major"/>
</dbReference>
<gene>
    <name evidence="2" type="ORF">MNBD_GAMMA17-525</name>
</gene>
<dbReference type="Gene3D" id="3.90.1150.10">
    <property type="entry name" value="Aspartate Aminotransferase, domain 1"/>
    <property type="match status" value="1"/>
</dbReference>